<name>A0A1T4LK69_9BACT</name>
<keyword evidence="2" id="KW-1185">Reference proteome</keyword>
<evidence type="ECO:0000313" key="1">
    <source>
        <dbReference type="EMBL" id="SJZ54947.1"/>
    </source>
</evidence>
<dbReference type="STRING" id="413434.SAMN04488132_102534"/>
<dbReference type="NCBIfam" id="TIGR01200">
    <property type="entry name" value="GLPGLI"/>
    <property type="match status" value="1"/>
</dbReference>
<dbReference type="InterPro" id="IPR005901">
    <property type="entry name" value="GLPGLI"/>
</dbReference>
<dbReference type="AlphaFoldDB" id="A0A1T4LK69"/>
<dbReference type="EMBL" id="FUWH01000002">
    <property type="protein sequence ID" value="SJZ54947.1"/>
    <property type="molecule type" value="Genomic_DNA"/>
</dbReference>
<protein>
    <submittedName>
        <fullName evidence="1">GLPGLI family protein</fullName>
    </submittedName>
</protein>
<evidence type="ECO:0000313" key="2">
    <source>
        <dbReference type="Proteomes" id="UP000190888"/>
    </source>
</evidence>
<dbReference type="Proteomes" id="UP000190888">
    <property type="component" value="Unassembled WGS sequence"/>
</dbReference>
<dbReference type="Pfam" id="PF09697">
    <property type="entry name" value="Porph_ging"/>
    <property type="match status" value="1"/>
</dbReference>
<gene>
    <name evidence="1" type="ORF">SAMN04488132_102534</name>
</gene>
<dbReference type="RefSeq" id="WP_078830465.1">
    <property type="nucleotide sequence ID" value="NZ_FUWH01000002.1"/>
</dbReference>
<sequence length="275" mass="30629">MRTSLPYLVIHLVVILLSSPLYSSSQATDSSVAVVRYSLRHITDSTAPGDPRTDEMVLFLGKKSSFFTLNANIQREIAMKELVKKNPGMMNGFALTLNYGVPFAFYKDVEKGKIVNIAMFNGQYYMYQEEVFVPDWKTDTATRIINGYKCQRATAPVRGRQYEAWFCSDLPFSFGPWKLGGLPGLILEASDTKKEVVFSFISFTSESTDTFGLPLTAIQTSRTELQKAANAALLNAAGKISLNNNSDLKIKAVSEDGKPFQAIRMFNNPIEKTIL</sequence>
<accession>A0A1T4LK69</accession>
<reference evidence="1 2" key="1">
    <citation type="submission" date="2017-02" db="EMBL/GenBank/DDBJ databases">
        <authorList>
            <person name="Peterson S.W."/>
        </authorList>
    </citation>
    <scope>NUCLEOTIDE SEQUENCE [LARGE SCALE GENOMIC DNA]</scope>
    <source>
        <strain evidence="1 2">DSM 22335</strain>
    </source>
</reference>
<organism evidence="1 2">
    <name type="scientific">Sediminibacterium ginsengisoli</name>
    <dbReference type="NCBI Taxonomy" id="413434"/>
    <lineage>
        <taxon>Bacteria</taxon>
        <taxon>Pseudomonadati</taxon>
        <taxon>Bacteroidota</taxon>
        <taxon>Chitinophagia</taxon>
        <taxon>Chitinophagales</taxon>
        <taxon>Chitinophagaceae</taxon>
        <taxon>Sediminibacterium</taxon>
    </lineage>
</organism>
<proteinExistence type="predicted"/>
<dbReference type="OrthoDB" id="1440774at2"/>